<sequence length="195" mass="21623">MEVVLIRHVRPDVAPGVCYGALDLKLAQPVSPAPERIVRLLDDLPPSRLVTSPAVRATETAALLSAHVEMPVREIEPRLRELDFGAWEGKAWSEIPRDALDLWAADLMGARPHGGESAQQVMARVTAWADTLDASSRDCLWVVSHAGPMRMLAAHWLGLTLSQTLQWELEFGATCHFHLGRRQARLGWWNQSAKA</sequence>
<evidence type="ECO:0000313" key="3">
    <source>
        <dbReference type="Proteomes" id="UP000253772"/>
    </source>
</evidence>
<dbReference type="AlphaFoldDB" id="A0A482IP92"/>
<gene>
    <name evidence="2" type="primary">cobC</name>
    <name evidence="2" type="ORF">DDF84_014535</name>
</gene>
<dbReference type="SUPFAM" id="SSF53254">
    <property type="entry name" value="Phosphoglycerate mutase-like"/>
    <property type="match status" value="1"/>
</dbReference>
<dbReference type="EC" id="3.1.3.73" evidence="1"/>
<protein>
    <recommendedName>
        <fullName evidence="1">Alpha-ribazole phosphatase</fullName>
        <ecNumber evidence="1">3.1.3.73</ecNumber>
    </recommendedName>
</protein>
<dbReference type="OrthoDB" id="5296884at2"/>
<dbReference type="InterPro" id="IPR029033">
    <property type="entry name" value="His_PPase_superfam"/>
</dbReference>
<dbReference type="GO" id="GO:0043755">
    <property type="term" value="F:alpha-ribazole phosphatase activity"/>
    <property type="evidence" value="ECO:0007669"/>
    <property type="project" value="UniProtKB-UniRule"/>
</dbReference>
<name>A0A482IP92_9BURK</name>
<evidence type="ECO:0000313" key="2">
    <source>
        <dbReference type="EMBL" id="QBP10885.1"/>
    </source>
</evidence>
<dbReference type="Proteomes" id="UP000253772">
    <property type="component" value="Chromosome c1"/>
</dbReference>
<dbReference type="InterPro" id="IPR050275">
    <property type="entry name" value="PGM_Phosphatase"/>
</dbReference>
<evidence type="ECO:0000256" key="1">
    <source>
        <dbReference type="NCBIfam" id="TIGR03162"/>
    </source>
</evidence>
<proteinExistence type="predicted"/>
<dbReference type="Pfam" id="PF00300">
    <property type="entry name" value="His_Phos_1"/>
    <property type="match status" value="1"/>
</dbReference>
<dbReference type="Gene3D" id="3.40.50.1240">
    <property type="entry name" value="Phosphoglycerate mutase-like"/>
    <property type="match status" value="1"/>
</dbReference>
<dbReference type="InterPro" id="IPR017578">
    <property type="entry name" value="Ribazole_CobC"/>
</dbReference>
<dbReference type="SMART" id="SM00855">
    <property type="entry name" value="PGAM"/>
    <property type="match status" value="1"/>
</dbReference>
<dbReference type="GO" id="GO:0009236">
    <property type="term" value="P:cobalamin biosynthetic process"/>
    <property type="evidence" value="ECO:0007669"/>
    <property type="project" value="UniProtKB-UniRule"/>
</dbReference>
<dbReference type="NCBIfam" id="TIGR03162">
    <property type="entry name" value="ribazole_cobC"/>
    <property type="match status" value="1"/>
</dbReference>
<dbReference type="PANTHER" id="PTHR48100">
    <property type="entry name" value="BROAD-SPECIFICITY PHOSPHATASE YOR283W-RELATED"/>
    <property type="match status" value="1"/>
</dbReference>
<dbReference type="RefSeq" id="WP_017515556.1">
    <property type="nucleotide sequence ID" value="NZ_CP037900.1"/>
</dbReference>
<dbReference type="CDD" id="cd07067">
    <property type="entry name" value="HP_PGM_like"/>
    <property type="match status" value="1"/>
</dbReference>
<dbReference type="InterPro" id="IPR013078">
    <property type="entry name" value="His_Pase_superF_clade-1"/>
</dbReference>
<reference evidence="2 3" key="1">
    <citation type="submission" date="2019-03" db="EMBL/GenBank/DDBJ databases">
        <title>Comparative insights into the high quality Complete genome sequence of highly metal resistant Cupriavidus metallidurans strain BS1 isolated from a gold-copper mine.</title>
        <authorList>
            <person name="Mazhar H.S."/>
            <person name="Rensing C."/>
        </authorList>
    </citation>
    <scope>NUCLEOTIDE SEQUENCE [LARGE SCALE GENOMIC DNA]</scope>
    <source>
        <strain evidence="2 3">BS1</strain>
    </source>
</reference>
<accession>A0A482IP92</accession>
<dbReference type="EMBL" id="CP037900">
    <property type="protein sequence ID" value="QBP10885.1"/>
    <property type="molecule type" value="Genomic_DNA"/>
</dbReference>
<organism evidence="2 3">
    <name type="scientific">Cupriavidus metallidurans</name>
    <dbReference type="NCBI Taxonomy" id="119219"/>
    <lineage>
        <taxon>Bacteria</taxon>
        <taxon>Pseudomonadati</taxon>
        <taxon>Pseudomonadota</taxon>
        <taxon>Betaproteobacteria</taxon>
        <taxon>Burkholderiales</taxon>
        <taxon>Burkholderiaceae</taxon>
        <taxon>Cupriavidus</taxon>
    </lineage>
</organism>